<evidence type="ECO:0000256" key="4">
    <source>
        <dbReference type="ARBA" id="ARBA00022475"/>
    </source>
</evidence>
<dbReference type="PROSITE" id="PS50893">
    <property type="entry name" value="ABC_TRANSPORTER_2"/>
    <property type="match status" value="1"/>
</dbReference>
<dbReference type="Pfam" id="PF00664">
    <property type="entry name" value="ABC_membrane"/>
    <property type="match status" value="1"/>
</dbReference>
<dbReference type="InterPro" id="IPR039421">
    <property type="entry name" value="Type_1_exporter"/>
</dbReference>
<feature type="transmembrane region" description="Helical" evidence="11">
    <location>
        <begin position="223"/>
        <end position="243"/>
    </location>
</feature>
<dbReference type="PROSITE" id="PS50929">
    <property type="entry name" value="ABC_TM1F"/>
    <property type="match status" value="1"/>
</dbReference>
<keyword evidence="9 11" id="KW-0472">Membrane</keyword>
<dbReference type="CDD" id="cd02417">
    <property type="entry name" value="Peptidase_C39_likeA"/>
    <property type="match status" value="1"/>
</dbReference>
<keyword evidence="4" id="KW-1003">Cell membrane</keyword>
<dbReference type="InterPro" id="IPR005074">
    <property type="entry name" value="Peptidase_C39"/>
</dbReference>
<evidence type="ECO:0000256" key="1">
    <source>
        <dbReference type="ARBA" id="ARBA00004651"/>
    </source>
</evidence>
<feature type="domain" description="ABC transporter" evidence="12">
    <location>
        <begin position="500"/>
        <end position="735"/>
    </location>
</feature>
<evidence type="ECO:0000256" key="11">
    <source>
        <dbReference type="SAM" id="Phobius"/>
    </source>
</evidence>
<feature type="domain" description="Peptidase C39" evidence="14">
    <location>
        <begin position="7"/>
        <end position="157"/>
    </location>
</feature>
<accession>A0ABT1UMX3</accession>
<dbReference type="InterPro" id="IPR003593">
    <property type="entry name" value="AAA+_ATPase"/>
</dbReference>
<comment type="subcellular location">
    <subcellularLocation>
        <location evidence="1">Cell membrane</location>
        <topology evidence="1">Multi-pass membrane protein</topology>
    </subcellularLocation>
</comment>
<feature type="domain" description="ABC transmembrane type-1" evidence="13">
    <location>
        <begin position="189"/>
        <end position="468"/>
    </location>
</feature>
<proteinExistence type="inferred from homology"/>
<evidence type="ECO:0000256" key="9">
    <source>
        <dbReference type="ARBA" id="ARBA00023136"/>
    </source>
</evidence>
<evidence type="ECO:0000259" key="12">
    <source>
        <dbReference type="PROSITE" id="PS50893"/>
    </source>
</evidence>
<keyword evidence="5 11" id="KW-0812">Transmembrane</keyword>
<feature type="transmembrane region" description="Helical" evidence="11">
    <location>
        <begin position="189"/>
        <end position="211"/>
    </location>
</feature>
<keyword evidence="3" id="KW-0813">Transport</keyword>
<comment type="similarity">
    <text evidence="2">Belongs to the ABC transporter superfamily. Protein-1 exporter (TC 3.A.1.109) family.</text>
</comment>
<evidence type="ECO:0000256" key="6">
    <source>
        <dbReference type="ARBA" id="ARBA00022741"/>
    </source>
</evidence>
<dbReference type="Gene3D" id="3.90.70.10">
    <property type="entry name" value="Cysteine proteinases"/>
    <property type="match status" value="1"/>
</dbReference>
<feature type="region of interest" description="Disordered" evidence="10">
    <location>
        <begin position="105"/>
        <end position="129"/>
    </location>
</feature>
<dbReference type="InterPro" id="IPR027417">
    <property type="entry name" value="P-loop_NTPase"/>
</dbReference>
<evidence type="ECO:0000256" key="8">
    <source>
        <dbReference type="ARBA" id="ARBA00022989"/>
    </source>
</evidence>
<dbReference type="PROSITE" id="PS50990">
    <property type="entry name" value="PEPTIDASE_C39"/>
    <property type="match status" value="1"/>
</dbReference>
<dbReference type="Pfam" id="PF00005">
    <property type="entry name" value="ABC_tran"/>
    <property type="match status" value="1"/>
</dbReference>
<evidence type="ECO:0000256" key="10">
    <source>
        <dbReference type="SAM" id="MobiDB-lite"/>
    </source>
</evidence>
<dbReference type="NCBIfam" id="TIGR01846">
    <property type="entry name" value="type_I_sec_HlyB"/>
    <property type="match status" value="1"/>
</dbReference>
<feature type="transmembrane region" description="Helical" evidence="11">
    <location>
        <begin position="296"/>
        <end position="321"/>
    </location>
</feature>
<keyword evidence="7" id="KW-0067">ATP-binding</keyword>
<keyword evidence="6" id="KW-0547">Nucleotide-binding</keyword>
<evidence type="ECO:0000259" key="13">
    <source>
        <dbReference type="PROSITE" id="PS50929"/>
    </source>
</evidence>
<dbReference type="Proteomes" id="UP001524569">
    <property type="component" value="Unassembled WGS sequence"/>
</dbReference>
<dbReference type="SUPFAM" id="SSF90123">
    <property type="entry name" value="ABC transporter transmembrane region"/>
    <property type="match status" value="1"/>
</dbReference>
<dbReference type="PROSITE" id="PS00211">
    <property type="entry name" value="ABC_TRANSPORTER_1"/>
    <property type="match status" value="1"/>
</dbReference>
<keyword evidence="8 11" id="KW-1133">Transmembrane helix</keyword>
<dbReference type="InterPro" id="IPR039395">
    <property type="entry name" value="Peptidase_C39-like_A"/>
</dbReference>
<dbReference type="PANTHER" id="PTHR24221:SF647">
    <property type="entry name" value="BLL6336 PROTEIN"/>
    <property type="match status" value="1"/>
</dbReference>
<dbReference type="InterPro" id="IPR017871">
    <property type="entry name" value="ABC_transporter-like_CS"/>
</dbReference>
<dbReference type="InterPro" id="IPR011527">
    <property type="entry name" value="ABC1_TM_dom"/>
</dbReference>
<organism evidence="15 16">
    <name type="scientific">Methylomonas aurea</name>
    <dbReference type="NCBI Taxonomy" id="2952224"/>
    <lineage>
        <taxon>Bacteria</taxon>
        <taxon>Pseudomonadati</taxon>
        <taxon>Pseudomonadota</taxon>
        <taxon>Gammaproteobacteria</taxon>
        <taxon>Methylococcales</taxon>
        <taxon>Methylococcaceae</taxon>
        <taxon>Methylomonas</taxon>
    </lineage>
</organism>
<dbReference type="Gene3D" id="1.20.1560.10">
    <property type="entry name" value="ABC transporter type 1, transmembrane domain"/>
    <property type="match status" value="1"/>
</dbReference>
<feature type="transmembrane region" description="Helical" evidence="11">
    <location>
        <begin position="327"/>
        <end position="347"/>
    </location>
</feature>
<sequence length="741" mass="80603">MNSTAPPSADLDTGLAALLMMAAFHGVAADEAALRHEFGPALVPDHEGRCRFDNRTLQLAAQRLGLTAKPRRQEPKRLALAPLPAIALGKDGRYFILAKYDAGSPAPAGPDQGGPPPTHGGSPNAAGKVLIQRPGEPPAVMTLAELLASWTGELLFFTSKASYAGEAAQFDFTWFIPALIKYRKLFGEVLLISLVLQLIGLVTPLFFQVVMDKVLVNHAMKTLNVIAIGLIGAMLFEAALSGIRTWVFAHTSSKIDVELGARLFKHLLALPTAYFQARRVGDSVARVRELENIRSFLTGNAITLLLDLLFSVIFIGVMLYYSAWLTLIVVVSIPLYILLSVVFTPVIRARLDEKFNRSAESQAFLVETISGIDTVKAMAVEPRWTQHWEKQLAAYVTAGLSVTQAATLAGGGVNLISKLVTAAIMWLGATLVVDGQLTVGELVAFNMLSGQVSAPILRLAQLWNDFQQVGISMRRLGDILNTRSEVMGQKTRLPRIAGAIEFDQVSFRYRPDAPDVIRGVDLRIAPGEVIGIVGRSGSGKSTLTKLVQRLFVPDRGRVLIDGHDIGIIDTASLRQQIGVVLQENTLFNRSIRDNIALVNPALPFEAVIEAAKLAGAHEFICELPEGYDTLVGEHGTGLSGGQRQRIAIARALISNPRILIFDEATSALDYESEKVIQDNMRRICQGRTVLIIAHRLSAVRDANRIVVMERGQIAETGRHQELLQVPNGIYAHLYQLQQAGA</sequence>
<name>A0ABT1UMX3_9GAMM</name>
<dbReference type="RefSeq" id="WP_256612237.1">
    <property type="nucleotide sequence ID" value="NZ_JANIBM010000032.1"/>
</dbReference>
<evidence type="ECO:0000256" key="3">
    <source>
        <dbReference type="ARBA" id="ARBA00022448"/>
    </source>
</evidence>
<reference evidence="15 16" key="1">
    <citation type="submission" date="2022-07" db="EMBL/GenBank/DDBJ databases">
        <title>Methylomonas rivi sp. nov., Methylomonas rosea sp. nov., Methylomonas aureus sp. nov. and Methylomonas subterranea sp. nov., four novel methanotrophs isolated from a freshwater creek and the deep terrestrial subsurface.</title>
        <authorList>
            <person name="Abin C."/>
            <person name="Sankaranarayanan K."/>
            <person name="Garner C."/>
            <person name="Sindelar R."/>
            <person name="Kotary K."/>
            <person name="Garner R."/>
            <person name="Barclay S."/>
            <person name="Lawson P."/>
            <person name="Krumholz L."/>
        </authorList>
    </citation>
    <scope>NUCLEOTIDE SEQUENCE [LARGE SCALE GENOMIC DNA]</scope>
    <source>
        <strain evidence="15 16">SURF-1</strain>
    </source>
</reference>
<evidence type="ECO:0000256" key="7">
    <source>
        <dbReference type="ARBA" id="ARBA00022840"/>
    </source>
</evidence>
<keyword evidence="16" id="KW-1185">Reference proteome</keyword>
<dbReference type="PANTHER" id="PTHR24221">
    <property type="entry name" value="ATP-BINDING CASSETTE SUB-FAMILY B"/>
    <property type="match status" value="1"/>
</dbReference>
<comment type="caution">
    <text evidence="15">The sequence shown here is derived from an EMBL/GenBank/DDBJ whole genome shotgun (WGS) entry which is preliminary data.</text>
</comment>
<dbReference type="SUPFAM" id="SSF52540">
    <property type="entry name" value="P-loop containing nucleoside triphosphate hydrolases"/>
    <property type="match status" value="1"/>
</dbReference>
<gene>
    <name evidence="15" type="ORF">NP603_17855</name>
</gene>
<dbReference type="SMART" id="SM00382">
    <property type="entry name" value="AAA"/>
    <property type="match status" value="1"/>
</dbReference>
<evidence type="ECO:0000256" key="5">
    <source>
        <dbReference type="ARBA" id="ARBA00022692"/>
    </source>
</evidence>
<evidence type="ECO:0000313" key="16">
    <source>
        <dbReference type="Proteomes" id="UP001524569"/>
    </source>
</evidence>
<dbReference type="Pfam" id="PF03412">
    <property type="entry name" value="Peptidase_C39"/>
    <property type="match status" value="1"/>
</dbReference>
<dbReference type="CDD" id="cd18588">
    <property type="entry name" value="ABC_6TM_CyaB_HlyB_like"/>
    <property type="match status" value="1"/>
</dbReference>
<dbReference type="InterPro" id="IPR010132">
    <property type="entry name" value="ATPase_T1SS_HlyB"/>
</dbReference>
<evidence type="ECO:0000256" key="2">
    <source>
        <dbReference type="ARBA" id="ARBA00006025"/>
    </source>
</evidence>
<protein>
    <submittedName>
        <fullName evidence="15">Type I secretion system permease/ATPase</fullName>
    </submittedName>
</protein>
<evidence type="ECO:0000259" key="14">
    <source>
        <dbReference type="PROSITE" id="PS50990"/>
    </source>
</evidence>
<dbReference type="InterPro" id="IPR003439">
    <property type="entry name" value="ABC_transporter-like_ATP-bd"/>
</dbReference>
<dbReference type="InterPro" id="IPR036640">
    <property type="entry name" value="ABC1_TM_sf"/>
</dbReference>
<evidence type="ECO:0000313" key="15">
    <source>
        <dbReference type="EMBL" id="MCQ8182990.1"/>
    </source>
</evidence>
<dbReference type="Gene3D" id="3.40.50.300">
    <property type="entry name" value="P-loop containing nucleotide triphosphate hydrolases"/>
    <property type="match status" value="1"/>
</dbReference>
<dbReference type="EMBL" id="JANIBM010000032">
    <property type="protein sequence ID" value="MCQ8182990.1"/>
    <property type="molecule type" value="Genomic_DNA"/>
</dbReference>